<dbReference type="Pfam" id="PF08044">
    <property type="entry name" value="DUF1707"/>
    <property type="match status" value="1"/>
</dbReference>
<name>A0A1M4V0H3_STRHI</name>
<organism evidence="2 3">
    <name type="scientific">Streptoalloteichus hindustanus</name>
    <dbReference type="NCBI Taxonomy" id="2017"/>
    <lineage>
        <taxon>Bacteria</taxon>
        <taxon>Bacillati</taxon>
        <taxon>Actinomycetota</taxon>
        <taxon>Actinomycetes</taxon>
        <taxon>Pseudonocardiales</taxon>
        <taxon>Pseudonocardiaceae</taxon>
        <taxon>Streptoalloteichus</taxon>
    </lineage>
</organism>
<dbReference type="EMBL" id="FQVN01000001">
    <property type="protein sequence ID" value="SHE62491.1"/>
    <property type="molecule type" value="Genomic_DNA"/>
</dbReference>
<protein>
    <recommendedName>
        <fullName evidence="1">DUF1707 domain-containing protein</fullName>
    </recommendedName>
</protein>
<proteinExistence type="predicted"/>
<keyword evidence="3" id="KW-1185">Reference proteome</keyword>
<dbReference type="Proteomes" id="UP000184501">
    <property type="component" value="Unassembled WGS sequence"/>
</dbReference>
<dbReference type="STRING" id="2017.SAMN05444320_101600"/>
<gene>
    <name evidence="2" type="ORF">SAMN05444320_101600</name>
</gene>
<reference evidence="2 3" key="1">
    <citation type="submission" date="2016-11" db="EMBL/GenBank/DDBJ databases">
        <authorList>
            <person name="Jaros S."/>
            <person name="Januszkiewicz K."/>
            <person name="Wedrychowicz H."/>
        </authorList>
    </citation>
    <scope>NUCLEOTIDE SEQUENCE [LARGE SCALE GENOMIC DNA]</scope>
    <source>
        <strain evidence="2 3">DSM 44523</strain>
    </source>
</reference>
<evidence type="ECO:0000313" key="3">
    <source>
        <dbReference type="Proteomes" id="UP000184501"/>
    </source>
</evidence>
<evidence type="ECO:0000313" key="2">
    <source>
        <dbReference type="EMBL" id="SHE62491.1"/>
    </source>
</evidence>
<sequence>MTTPAPVPPRDLRVSDAERAHVVDLLQRATGRGLLDLTEFTRRTDLAVAARTRGELNALLVDLPGLVNRELDARETLELTHTASALTRTGAWVVPRRLVLHGRMGSSTLDFTSAVIPHPVVTVELSYVAASATLVLPPGATVDATELSVVAGSVKDAGGSGQPTGTPHFVLRGHVRAGSVVVTRPRTLLRLGPVTIQHPWKVVWSPG</sequence>
<dbReference type="PANTHER" id="PTHR40763:SF5">
    <property type="entry name" value="MEMBRANE PROTEIN"/>
    <property type="match status" value="1"/>
</dbReference>
<feature type="domain" description="DUF1707" evidence="1">
    <location>
        <begin position="12"/>
        <end position="64"/>
    </location>
</feature>
<dbReference type="PANTHER" id="PTHR40763">
    <property type="entry name" value="MEMBRANE PROTEIN-RELATED"/>
    <property type="match status" value="1"/>
</dbReference>
<dbReference type="OrthoDB" id="4772576at2"/>
<dbReference type="InterPro" id="IPR012551">
    <property type="entry name" value="DUF1707_SHOCT-like"/>
</dbReference>
<evidence type="ECO:0000259" key="1">
    <source>
        <dbReference type="Pfam" id="PF08044"/>
    </source>
</evidence>
<dbReference type="RefSeq" id="WP_073479736.1">
    <property type="nucleotide sequence ID" value="NZ_FQVN01000001.1"/>
</dbReference>
<accession>A0A1M4V0H3</accession>
<dbReference type="AlphaFoldDB" id="A0A1M4V0H3"/>